<evidence type="ECO:0000313" key="2">
    <source>
        <dbReference type="Proteomes" id="UP000334340"/>
    </source>
</evidence>
<dbReference type="Pfam" id="PF13711">
    <property type="entry name" value="DUF4160"/>
    <property type="match status" value="1"/>
</dbReference>
<organism evidence="1 2">
    <name type="scientific">Candidatus Methylomirabilis lanthanidiphila</name>
    <dbReference type="NCBI Taxonomy" id="2211376"/>
    <lineage>
        <taxon>Bacteria</taxon>
        <taxon>Candidatus Methylomirabilota</taxon>
        <taxon>Candidatus Methylomirabilia</taxon>
        <taxon>Candidatus Methylomirabilales</taxon>
        <taxon>Candidatus Methylomirabilaceae</taxon>
        <taxon>Candidatus Methylomirabilis</taxon>
    </lineage>
</organism>
<evidence type="ECO:0000313" key="1">
    <source>
        <dbReference type="EMBL" id="VUZ84453.1"/>
    </source>
</evidence>
<accession>A0A564ZH24</accession>
<protein>
    <recommendedName>
        <fullName evidence="3">DUF4160 domain-containing protein</fullName>
    </recommendedName>
</protein>
<gene>
    <name evidence="1" type="ORF">MELA_00826</name>
</gene>
<dbReference type="InterPro" id="IPR025427">
    <property type="entry name" value="DUF4160"/>
</dbReference>
<evidence type="ECO:0008006" key="3">
    <source>
        <dbReference type="Google" id="ProtNLM"/>
    </source>
</evidence>
<name>A0A564ZH24_9BACT</name>
<dbReference type="EMBL" id="CABIKM010000012">
    <property type="protein sequence ID" value="VUZ84453.1"/>
    <property type="molecule type" value="Genomic_DNA"/>
</dbReference>
<dbReference type="AlphaFoldDB" id="A0A564ZH24"/>
<dbReference type="Proteomes" id="UP000334340">
    <property type="component" value="Unassembled WGS sequence"/>
</dbReference>
<reference evidence="1 2" key="1">
    <citation type="submission" date="2019-07" db="EMBL/GenBank/DDBJ databases">
        <authorList>
            <person name="Cremers G."/>
        </authorList>
    </citation>
    <scope>NUCLEOTIDE SEQUENCE [LARGE SCALE GENOMIC DNA]</scope>
</reference>
<sequence length="78" mass="9235">MPTVLKIGPYRLFFYASDRGEPPHIHVEREDNIAKFWLNPVRLQSSGGFSRLEIGRIQKRLSENQRESLEAWNEYFRG</sequence>
<proteinExistence type="predicted"/>
<keyword evidence="2" id="KW-1185">Reference proteome</keyword>